<dbReference type="InterPro" id="IPR011989">
    <property type="entry name" value="ARM-like"/>
</dbReference>
<evidence type="ECO:0008006" key="3">
    <source>
        <dbReference type="Google" id="ProtNLM"/>
    </source>
</evidence>
<evidence type="ECO:0000313" key="1">
    <source>
        <dbReference type="EMBL" id="MEJ8643642.1"/>
    </source>
</evidence>
<proteinExistence type="predicted"/>
<accession>A0ABU8U6Z2</accession>
<keyword evidence="2" id="KW-1185">Reference proteome</keyword>
<evidence type="ECO:0000313" key="2">
    <source>
        <dbReference type="Proteomes" id="UP001382904"/>
    </source>
</evidence>
<dbReference type="InterPro" id="IPR016024">
    <property type="entry name" value="ARM-type_fold"/>
</dbReference>
<dbReference type="SUPFAM" id="SSF48371">
    <property type="entry name" value="ARM repeat"/>
    <property type="match status" value="1"/>
</dbReference>
<name>A0ABU8U6Z2_9ACTN</name>
<dbReference type="EMBL" id="JBBKAM010000002">
    <property type="protein sequence ID" value="MEJ8643642.1"/>
    <property type="molecule type" value="Genomic_DNA"/>
</dbReference>
<reference evidence="1 2" key="1">
    <citation type="submission" date="2024-03" db="EMBL/GenBank/DDBJ databases">
        <title>Novel Streptomyces species of biotechnological and ecological value are a feature of Machair soil.</title>
        <authorList>
            <person name="Prole J.R."/>
            <person name="Goodfellow M."/>
            <person name="Allenby N."/>
            <person name="Ward A.C."/>
        </authorList>
    </citation>
    <scope>NUCLEOTIDE SEQUENCE [LARGE SCALE GENOMIC DNA]</scope>
    <source>
        <strain evidence="1 2">MS1.HAVA.3</strain>
    </source>
</reference>
<dbReference type="Gene3D" id="1.25.10.10">
    <property type="entry name" value="Leucine-rich Repeat Variant"/>
    <property type="match status" value="1"/>
</dbReference>
<sequence>MLAEDPEPSVRSSVIEHGRHAPDPVRRVLLTDFDPNIRKAAASAYSPPADLLPLLLADPQTRAIAVQYVDPSPELAADPDSGVREPVATHPDLSAELRDLLAGDPDNVVRNAIGARPDTPPSLRDSIVATLATDDPVTHWFLSFRRNAPTCPPPAPAPPKLTREQAEDLLARAGL</sequence>
<comment type="caution">
    <text evidence="1">The sequence shown here is derived from an EMBL/GenBank/DDBJ whole genome shotgun (WGS) entry which is preliminary data.</text>
</comment>
<organism evidence="1 2">
    <name type="scientific">Streptomyces caledonius</name>
    <dbReference type="NCBI Taxonomy" id="3134107"/>
    <lineage>
        <taxon>Bacteria</taxon>
        <taxon>Bacillati</taxon>
        <taxon>Actinomycetota</taxon>
        <taxon>Actinomycetes</taxon>
        <taxon>Kitasatosporales</taxon>
        <taxon>Streptomycetaceae</taxon>
        <taxon>Streptomyces</taxon>
    </lineage>
</organism>
<protein>
    <recommendedName>
        <fullName evidence="3">Leucine rich repeat variant</fullName>
    </recommendedName>
</protein>
<gene>
    <name evidence="1" type="ORF">WKI68_24250</name>
</gene>
<dbReference type="Proteomes" id="UP001382904">
    <property type="component" value="Unassembled WGS sequence"/>
</dbReference>